<organism evidence="1 2">
    <name type="scientific">Racocetra persica</name>
    <dbReference type="NCBI Taxonomy" id="160502"/>
    <lineage>
        <taxon>Eukaryota</taxon>
        <taxon>Fungi</taxon>
        <taxon>Fungi incertae sedis</taxon>
        <taxon>Mucoromycota</taxon>
        <taxon>Glomeromycotina</taxon>
        <taxon>Glomeromycetes</taxon>
        <taxon>Diversisporales</taxon>
        <taxon>Gigasporaceae</taxon>
        <taxon>Racocetra</taxon>
    </lineage>
</organism>
<accession>A0ACA9RRN4</accession>
<evidence type="ECO:0000313" key="2">
    <source>
        <dbReference type="Proteomes" id="UP000789920"/>
    </source>
</evidence>
<feature type="non-terminal residue" evidence="1">
    <location>
        <position position="1"/>
    </location>
</feature>
<sequence length="41" mass="4838">LLTQIQDLENKLILTNNLEQKVHNLKIQNNELLRKLKAIKT</sequence>
<gene>
    <name evidence="1" type="ORF">RPERSI_LOCUS22079</name>
</gene>
<evidence type="ECO:0000313" key="1">
    <source>
        <dbReference type="EMBL" id="CAG8806057.1"/>
    </source>
</evidence>
<keyword evidence="2" id="KW-1185">Reference proteome</keyword>
<comment type="caution">
    <text evidence="1">The sequence shown here is derived from an EMBL/GenBank/DDBJ whole genome shotgun (WGS) entry which is preliminary data.</text>
</comment>
<proteinExistence type="predicted"/>
<name>A0ACA9RRN4_9GLOM</name>
<dbReference type="EMBL" id="CAJVQC010066026">
    <property type="protein sequence ID" value="CAG8806057.1"/>
    <property type="molecule type" value="Genomic_DNA"/>
</dbReference>
<dbReference type="Proteomes" id="UP000789920">
    <property type="component" value="Unassembled WGS sequence"/>
</dbReference>
<protein>
    <submittedName>
        <fullName evidence="1">3436_t:CDS:1</fullName>
    </submittedName>
</protein>
<reference evidence="1" key="1">
    <citation type="submission" date="2021-06" db="EMBL/GenBank/DDBJ databases">
        <authorList>
            <person name="Kallberg Y."/>
            <person name="Tangrot J."/>
            <person name="Rosling A."/>
        </authorList>
    </citation>
    <scope>NUCLEOTIDE SEQUENCE</scope>
    <source>
        <strain evidence="1">MA461A</strain>
    </source>
</reference>